<protein>
    <recommendedName>
        <fullName evidence="4">DUF2975 domain-containing protein</fullName>
    </recommendedName>
</protein>
<proteinExistence type="predicted"/>
<feature type="transmembrane region" description="Helical" evidence="1">
    <location>
        <begin position="146"/>
        <end position="163"/>
    </location>
</feature>
<name>A0A0R1GGJ5_9LACO</name>
<keyword evidence="1" id="KW-0472">Membrane</keyword>
<gene>
    <name evidence="2" type="ORF">FC07_GL001401</name>
</gene>
<evidence type="ECO:0008006" key="4">
    <source>
        <dbReference type="Google" id="ProtNLM"/>
    </source>
</evidence>
<organism evidence="2 3">
    <name type="scientific">Loigolactobacillus bifermentans DSM 20003</name>
    <dbReference type="NCBI Taxonomy" id="1423726"/>
    <lineage>
        <taxon>Bacteria</taxon>
        <taxon>Bacillati</taxon>
        <taxon>Bacillota</taxon>
        <taxon>Bacilli</taxon>
        <taxon>Lactobacillales</taxon>
        <taxon>Lactobacillaceae</taxon>
        <taxon>Loigolactobacillus</taxon>
    </lineage>
</organism>
<evidence type="ECO:0000313" key="3">
    <source>
        <dbReference type="Proteomes" id="UP000051461"/>
    </source>
</evidence>
<keyword evidence="1" id="KW-0812">Transmembrane</keyword>
<keyword evidence="3" id="KW-1185">Reference proteome</keyword>
<evidence type="ECO:0000313" key="2">
    <source>
        <dbReference type="EMBL" id="KRK33147.1"/>
    </source>
</evidence>
<dbReference type="Proteomes" id="UP000051461">
    <property type="component" value="Unassembled WGS sequence"/>
</dbReference>
<dbReference type="EMBL" id="AZDA01000121">
    <property type="protein sequence ID" value="KRK33147.1"/>
    <property type="molecule type" value="Genomic_DNA"/>
</dbReference>
<feature type="transmembrane region" description="Helical" evidence="1">
    <location>
        <begin position="63"/>
        <end position="84"/>
    </location>
</feature>
<comment type="caution">
    <text evidence="2">The sequence shown here is derived from an EMBL/GenBank/DDBJ whole genome shotgun (WGS) entry which is preliminary data.</text>
</comment>
<reference evidence="2 3" key="1">
    <citation type="journal article" date="2015" name="Genome Announc.">
        <title>Expanding the biotechnology potential of lactobacilli through comparative genomics of 213 strains and associated genera.</title>
        <authorList>
            <person name="Sun Z."/>
            <person name="Harris H.M."/>
            <person name="McCann A."/>
            <person name="Guo C."/>
            <person name="Argimon S."/>
            <person name="Zhang W."/>
            <person name="Yang X."/>
            <person name="Jeffery I.B."/>
            <person name="Cooney J.C."/>
            <person name="Kagawa T.F."/>
            <person name="Liu W."/>
            <person name="Song Y."/>
            <person name="Salvetti E."/>
            <person name="Wrobel A."/>
            <person name="Rasinkangas P."/>
            <person name="Parkhill J."/>
            <person name="Rea M.C."/>
            <person name="O'Sullivan O."/>
            <person name="Ritari J."/>
            <person name="Douillard F.P."/>
            <person name="Paul Ross R."/>
            <person name="Yang R."/>
            <person name="Briner A.E."/>
            <person name="Felis G.E."/>
            <person name="de Vos W.M."/>
            <person name="Barrangou R."/>
            <person name="Klaenhammer T.R."/>
            <person name="Caufield P.W."/>
            <person name="Cui Y."/>
            <person name="Zhang H."/>
            <person name="O'Toole P.W."/>
        </authorList>
    </citation>
    <scope>NUCLEOTIDE SEQUENCE [LARGE SCALE GENOMIC DNA]</scope>
    <source>
        <strain evidence="2 3">DSM 20003</strain>
    </source>
</reference>
<accession>A0A0R1GGJ5</accession>
<keyword evidence="1" id="KW-1133">Transmembrane helix</keyword>
<feature type="transmembrane region" description="Helical" evidence="1">
    <location>
        <begin position="104"/>
        <end position="126"/>
    </location>
</feature>
<dbReference type="STRING" id="1423726.FC07_GL001401"/>
<evidence type="ECO:0000256" key="1">
    <source>
        <dbReference type="SAM" id="Phobius"/>
    </source>
</evidence>
<dbReference type="AlphaFoldDB" id="A0A0R1GGJ5"/>
<sequence>MLFYFILFCLYVSFLKPLTFLYTGFNGNVAQSIVTDRNYLLILNHTQLSAQAVQNFPSKTYSVFLAIGILFALIAATLLMRAGIQILRSLQRQQYFSLHNVHQLKHIVIAQLFGISADLFIATANQILRTNLYRINSQLTISWSDLPQDIILLIVLGLVYFIYDKAVLLQQENELTI</sequence>
<dbReference type="PATRIC" id="fig|1423726.3.peg.1452"/>